<evidence type="ECO:0000313" key="1">
    <source>
        <dbReference type="EMBL" id="EDL81272.1"/>
    </source>
</evidence>
<sequence>MEVPHHDSQNLLL</sequence>
<dbReference type="EMBL" id="CH473968">
    <property type="protein sequence ID" value="EDL81272.1"/>
    <property type="molecule type" value="Genomic_DNA"/>
</dbReference>
<organism evidence="1 2">
    <name type="scientific">Rattus norvegicus</name>
    <name type="common">Rat</name>
    <dbReference type="NCBI Taxonomy" id="10116"/>
    <lineage>
        <taxon>Eukaryota</taxon>
        <taxon>Metazoa</taxon>
        <taxon>Chordata</taxon>
        <taxon>Craniata</taxon>
        <taxon>Vertebrata</taxon>
        <taxon>Euteleostomi</taxon>
        <taxon>Mammalia</taxon>
        <taxon>Eutheria</taxon>
        <taxon>Euarchontoglires</taxon>
        <taxon>Glires</taxon>
        <taxon>Rodentia</taxon>
        <taxon>Myomorpha</taxon>
        <taxon>Muroidea</taxon>
        <taxon>Muridae</taxon>
        <taxon>Murinae</taxon>
        <taxon>Rattus</taxon>
    </lineage>
</organism>
<accession>A6IUM1</accession>
<dbReference type="Proteomes" id="UP000234681">
    <property type="component" value="Chromosome 5"/>
</dbReference>
<evidence type="ECO:0000313" key="2">
    <source>
        <dbReference type="Proteomes" id="UP000234681"/>
    </source>
</evidence>
<proteinExistence type="predicted"/>
<gene>
    <name evidence="1" type="ORF">rCG_31408</name>
</gene>
<name>A6IUM1_RAT</name>
<protein>
    <submittedName>
        <fullName evidence="1">RCG31408</fullName>
    </submittedName>
</protein>
<reference evidence="2" key="1">
    <citation type="submission" date="2005-09" db="EMBL/GenBank/DDBJ databases">
        <authorList>
            <person name="Mural R.J."/>
            <person name="Li P.W."/>
            <person name="Adams M.D."/>
            <person name="Amanatides P.G."/>
            <person name="Baden-Tillson H."/>
            <person name="Barnstead M."/>
            <person name="Chin S.H."/>
            <person name="Dew I."/>
            <person name="Evans C.A."/>
            <person name="Ferriera S."/>
            <person name="Flanigan M."/>
            <person name="Fosler C."/>
            <person name="Glodek A."/>
            <person name="Gu Z."/>
            <person name="Holt R.A."/>
            <person name="Jennings D."/>
            <person name="Kraft C.L."/>
            <person name="Lu F."/>
            <person name="Nguyen T."/>
            <person name="Nusskern D.R."/>
            <person name="Pfannkoch C.M."/>
            <person name="Sitter C."/>
            <person name="Sutton G.G."/>
            <person name="Venter J.C."/>
            <person name="Wang Z."/>
            <person name="Woodage T."/>
            <person name="Zheng X.H."/>
            <person name="Zhong F."/>
        </authorList>
    </citation>
    <scope>NUCLEOTIDE SEQUENCE [LARGE SCALE GENOMIC DNA]</scope>
    <source>
        <strain>BN</strain>
        <strain evidence="2">Sprague-Dawley</strain>
    </source>
</reference>